<dbReference type="RefSeq" id="XP_014180832.1">
    <property type="nucleotide sequence ID" value="XM_014325357.1"/>
</dbReference>
<protein>
    <submittedName>
        <fullName evidence="2">Uncharacterized protein</fullName>
    </submittedName>
</protein>
<dbReference type="AlphaFoldDB" id="J6F3F3"/>
<dbReference type="HOGENOM" id="CLU_1143242_0_0_1"/>
<feature type="compositionally biased region" description="Low complexity" evidence="1">
    <location>
        <begin position="167"/>
        <end position="206"/>
    </location>
</feature>
<evidence type="ECO:0000256" key="1">
    <source>
        <dbReference type="SAM" id="MobiDB-lite"/>
    </source>
</evidence>
<organism evidence="2 3">
    <name type="scientific">Trichosporon asahii var. asahii (strain ATCC 90039 / CBS 2479 / JCM 2466 / KCTC 7840 / NBRC 103889/ NCYC 2677 / UAMH 7654)</name>
    <name type="common">Yeast</name>
    <dbReference type="NCBI Taxonomy" id="1186058"/>
    <lineage>
        <taxon>Eukaryota</taxon>
        <taxon>Fungi</taxon>
        <taxon>Dikarya</taxon>
        <taxon>Basidiomycota</taxon>
        <taxon>Agaricomycotina</taxon>
        <taxon>Tremellomycetes</taxon>
        <taxon>Trichosporonales</taxon>
        <taxon>Trichosporonaceae</taxon>
        <taxon>Trichosporon</taxon>
    </lineage>
</organism>
<dbReference type="Proteomes" id="UP000002748">
    <property type="component" value="Unassembled WGS sequence"/>
</dbReference>
<evidence type="ECO:0000313" key="2">
    <source>
        <dbReference type="EMBL" id="EJT49762.1"/>
    </source>
</evidence>
<evidence type="ECO:0000313" key="3">
    <source>
        <dbReference type="Proteomes" id="UP000002748"/>
    </source>
</evidence>
<dbReference type="EMBL" id="ALBS01000157">
    <property type="protein sequence ID" value="EJT49762.1"/>
    <property type="molecule type" value="Genomic_DNA"/>
</dbReference>
<gene>
    <name evidence="2" type="ORF">A1Q1_01076</name>
</gene>
<feature type="region of interest" description="Disordered" evidence="1">
    <location>
        <begin position="158"/>
        <end position="219"/>
    </location>
</feature>
<reference evidence="2 3" key="1">
    <citation type="journal article" date="2012" name="Eukaryot. Cell">
        <title>Draft genome sequence of CBS 2479, the standard type strain of Trichosporon asahii.</title>
        <authorList>
            <person name="Yang R.Y."/>
            <person name="Li H.T."/>
            <person name="Zhu H."/>
            <person name="Zhou G.P."/>
            <person name="Wang M."/>
            <person name="Wang L."/>
        </authorList>
    </citation>
    <scope>NUCLEOTIDE SEQUENCE [LARGE SCALE GENOMIC DNA]</scope>
    <source>
        <strain evidence="3">ATCC 90039 / CBS 2479 / JCM 2466 / KCTC 7840 / NCYC 2677 / UAMH 7654</strain>
    </source>
</reference>
<comment type="caution">
    <text evidence="2">The sequence shown here is derived from an EMBL/GenBank/DDBJ whole genome shotgun (WGS) entry which is preliminary data.</text>
</comment>
<dbReference type="GeneID" id="25984590"/>
<dbReference type="VEuPathDB" id="FungiDB:A1Q1_01076"/>
<name>J6F3F3_TRIAS</name>
<dbReference type="KEGG" id="tasa:A1Q1_01076"/>
<sequence>MKGKRSRRVDLENEVSVTDEWATVLSCDASKAGLRTNSSVARLEMKLSTDVAGISIASQSADTDGTLKLGYVDDSVSLEDQVEVLPLFPTKNGTSTGCEVTLKWSREIEQGGVAQTVEISVSWPITLKRQEKELWTQINQIVVYADKEAMDQAKLGETFDPDTVTGSPSAASSPTAQSQPTAGQTRSVAPSSSASTSPPASASSSAVEAKPDTEAVEAGQSSGSTLVYSVWGLVVSAMLALVV</sequence>
<proteinExistence type="predicted"/>
<accession>J6F3F3</accession>